<gene>
    <name evidence="1" type="ORF">BpHYR1_019745</name>
</gene>
<evidence type="ECO:0000313" key="2">
    <source>
        <dbReference type="Proteomes" id="UP000276133"/>
    </source>
</evidence>
<evidence type="ECO:0000313" key="1">
    <source>
        <dbReference type="EMBL" id="RMZ96446.1"/>
    </source>
</evidence>
<dbReference type="EMBL" id="REGN01012185">
    <property type="protein sequence ID" value="RMZ96446.1"/>
    <property type="molecule type" value="Genomic_DNA"/>
</dbReference>
<dbReference type="OrthoDB" id="10059790at2759"/>
<dbReference type="AlphaFoldDB" id="A0A3M7PBG9"/>
<accession>A0A3M7PBG9</accession>
<organism evidence="1 2">
    <name type="scientific">Brachionus plicatilis</name>
    <name type="common">Marine rotifer</name>
    <name type="synonym">Brachionus muelleri</name>
    <dbReference type="NCBI Taxonomy" id="10195"/>
    <lineage>
        <taxon>Eukaryota</taxon>
        <taxon>Metazoa</taxon>
        <taxon>Spiralia</taxon>
        <taxon>Gnathifera</taxon>
        <taxon>Rotifera</taxon>
        <taxon>Eurotatoria</taxon>
        <taxon>Monogononta</taxon>
        <taxon>Pseudotrocha</taxon>
        <taxon>Ploima</taxon>
        <taxon>Brachionidae</taxon>
        <taxon>Brachionus</taxon>
    </lineage>
</organism>
<protein>
    <submittedName>
        <fullName evidence="1">Uncharacterized protein</fullName>
    </submittedName>
</protein>
<name>A0A3M7PBG9_BRAPC</name>
<dbReference type="Proteomes" id="UP000276133">
    <property type="component" value="Unassembled WGS sequence"/>
</dbReference>
<reference evidence="1 2" key="1">
    <citation type="journal article" date="2018" name="Sci. Rep.">
        <title>Genomic signatures of local adaptation to the degree of environmental predictability in rotifers.</title>
        <authorList>
            <person name="Franch-Gras L."/>
            <person name="Hahn C."/>
            <person name="Garcia-Roger E.M."/>
            <person name="Carmona M.J."/>
            <person name="Serra M."/>
            <person name="Gomez A."/>
        </authorList>
    </citation>
    <scope>NUCLEOTIDE SEQUENCE [LARGE SCALE GENOMIC DNA]</scope>
    <source>
        <strain evidence="1">HYR1</strain>
    </source>
</reference>
<keyword evidence="2" id="KW-1185">Reference proteome</keyword>
<proteinExistence type="predicted"/>
<comment type="caution">
    <text evidence="1">The sequence shown here is derived from an EMBL/GenBank/DDBJ whole genome shotgun (WGS) entry which is preliminary data.</text>
</comment>
<sequence>MYGSECWGMNECDRKSLNTFHTGSLRRILGIHWPETLSNADLYRMTNSEPLSQCIKNERLRWLRHKIDKKEDEIRVTTSLEIIHAKS</sequence>